<organism evidence="2 3">
    <name type="scientific">Coemansia brasiliensis</name>
    <dbReference type="NCBI Taxonomy" id="2650707"/>
    <lineage>
        <taxon>Eukaryota</taxon>
        <taxon>Fungi</taxon>
        <taxon>Fungi incertae sedis</taxon>
        <taxon>Zoopagomycota</taxon>
        <taxon>Kickxellomycotina</taxon>
        <taxon>Kickxellomycetes</taxon>
        <taxon>Kickxellales</taxon>
        <taxon>Kickxellaceae</taxon>
        <taxon>Coemansia</taxon>
    </lineage>
</organism>
<dbReference type="Proteomes" id="UP001139887">
    <property type="component" value="Unassembled WGS sequence"/>
</dbReference>
<dbReference type="EMBL" id="JANBUW010001896">
    <property type="protein sequence ID" value="KAJ2842148.1"/>
    <property type="molecule type" value="Genomic_DNA"/>
</dbReference>
<name>A0A9W8I280_9FUNG</name>
<dbReference type="PANTHER" id="PTHR11082:SF31">
    <property type="entry name" value="TRNA-DIHYDROURIDINE(20A_20B) SYNTHASE [NAD(P)+]-LIKE"/>
    <property type="match status" value="1"/>
</dbReference>
<dbReference type="CDD" id="cd02801">
    <property type="entry name" value="DUS_like_FMN"/>
    <property type="match status" value="1"/>
</dbReference>
<evidence type="ECO:0000259" key="1">
    <source>
        <dbReference type="Pfam" id="PF01207"/>
    </source>
</evidence>
<evidence type="ECO:0000313" key="2">
    <source>
        <dbReference type="EMBL" id="KAJ2842148.1"/>
    </source>
</evidence>
<dbReference type="EC" id="1.3.1.90" evidence="2"/>
<evidence type="ECO:0000313" key="3">
    <source>
        <dbReference type="Proteomes" id="UP001139887"/>
    </source>
</evidence>
<feature type="domain" description="DUS-like FMN-binding" evidence="1">
    <location>
        <begin position="2"/>
        <end position="116"/>
    </location>
</feature>
<dbReference type="GO" id="GO:0102266">
    <property type="term" value="F:tRNA-dihydrouridine20a synthase activity"/>
    <property type="evidence" value="ECO:0007669"/>
    <property type="project" value="UniProtKB-EC"/>
</dbReference>
<protein>
    <submittedName>
        <fullName evidence="2">tRNA dihydrouridine synthase</fullName>
        <ecNumber evidence="2">1.3.1.90</ecNumber>
    </submittedName>
</protein>
<dbReference type="Pfam" id="PF01207">
    <property type="entry name" value="Dus"/>
    <property type="match status" value="1"/>
</dbReference>
<proteinExistence type="predicted"/>
<keyword evidence="3" id="KW-1185">Reference proteome</keyword>
<sequence length="139" mass="15681">MGIDWLTIHGRTRHQKSTEPVDYTAIKLVKESLSIPVLANGGIFTLDDADRMYNETNVSGVMSARGLLQNPALFAGYKHTPLQCVEKYINLALAYGTPTAIIHHHLMYMMESLMSNVERKTFNCLTSIPAILDHMAYYY</sequence>
<dbReference type="InterPro" id="IPR035587">
    <property type="entry name" value="DUS-like_FMN-bd"/>
</dbReference>
<dbReference type="SUPFAM" id="SSF51395">
    <property type="entry name" value="FMN-linked oxidoreductases"/>
    <property type="match status" value="1"/>
</dbReference>
<reference evidence="2" key="1">
    <citation type="submission" date="2022-07" db="EMBL/GenBank/DDBJ databases">
        <title>Phylogenomic reconstructions and comparative analyses of Kickxellomycotina fungi.</title>
        <authorList>
            <person name="Reynolds N.K."/>
            <person name="Stajich J.E."/>
            <person name="Barry K."/>
            <person name="Grigoriev I.V."/>
            <person name="Crous P."/>
            <person name="Smith M.E."/>
        </authorList>
    </citation>
    <scope>NUCLEOTIDE SEQUENCE</scope>
    <source>
        <strain evidence="2">NRRL 1566</strain>
    </source>
</reference>
<accession>A0A9W8I280</accession>
<dbReference type="Gene3D" id="3.20.20.70">
    <property type="entry name" value="Aldolase class I"/>
    <property type="match status" value="1"/>
</dbReference>
<dbReference type="InterPro" id="IPR013785">
    <property type="entry name" value="Aldolase_TIM"/>
</dbReference>
<feature type="non-terminal residue" evidence="2">
    <location>
        <position position="139"/>
    </location>
</feature>
<dbReference type="PANTHER" id="PTHR11082">
    <property type="entry name" value="TRNA-DIHYDROURIDINE SYNTHASE"/>
    <property type="match status" value="1"/>
</dbReference>
<comment type="caution">
    <text evidence="2">The sequence shown here is derived from an EMBL/GenBank/DDBJ whole genome shotgun (WGS) entry which is preliminary data.</text>
</comment>
<dbReference type="OrthoDB" id="9977870at2759"/>
<dbReference type="AlphaFoldDB" id="A0A9W8I280"/>
<keyword evidence="2" id="KW-0560">Oxidoreductase</keyword>
<gene>
    <name evidence="2" type="primary">DUS4_2</name>
    <name evidence="2" type="ORF">IWW36_006014</name>
</gene>